<name>A0A4R2GGL0_9BACT</name>
<evidence type="ECO:0000313" key="2">
    <source>
        <dbReference type="Proteomes" id="UP000295221"/>
    </source>
</evidence>
<protein>
    <submittedName>
        <fullName evidence="1">Molybdate transport repressor ModE-like protein</fullName>
    </submittedName>
</protein>
<dbReference type="Gene3D" id="1.10.10.10">
    <property type="entry name" value="Winged helix-like DNA-binding domain superfamily/Winged helix DNA-binding domain"/>
    <property type="match status" value="1"/>
</dbReference>
<dbReference type="InterPro" id="IPR036388">
    <property type="entry name" value="WH-like_DNA-bd_sf"/>
</dbReference>
<dbReference type="RefSeq" id="WP_132434448.1">
    <property type="nucleotide sequence ID" value="NZ_SLWK01000010.1"/>
</dbReference>
<reference evidence="1 2" key="1">
    <citation type="submission" date="2019-03" db="EMBL/GenBank/DDBJ databases">
        <title>Genomic Encyclopedia of Type Strains, Phase IV (KMG-IV): sequencing the most valuable type-strain genomes for metagenomic binning, comparative biology and taxonomic classification.</title>
        <authorList>
            <person name="Goeker M."/>
        </authorList>
    </citation>
    <scope>NUCLEOTIDE SEQUENCE [LARGE SCALE GENOMIC DNA]</scope>
    <source>
        <strain evidence="1 2">DSM 24179</strain>
    </source>
</reference>
<dbReference type="SUPFAM" id="SSF46785">
    <property type="entry name" value="Winged helix' DNA-binding domain"/>
    <property type="match status" value="1"/>
</dbReference>
<dbReference type="OrthoDB" id="9805928at2"/>
<sequence length="132" mass="15144">MDDKNFNLDGTITIYYKNKMLLDEVQYKLLNLILTDGSIVNSQRELSLSRTKAMGLINRMNRLAPEIVVEFDKKKDESYMQVSDFGMKLLNSYAQKEFELYIFLKKGNAHLNSSFHHALKSRQGANSQVCAG</sequence>
<organism evidence="1 2">
    <name type="scientific">Natronoflexus pectinivorans</name>
    <dbReference type="NCBI Taxonomy" id="682526"/>
    <lineage>
        <taxon>Bacteria</taxon>
        <taxon>Pseudomonadati</taxon>
        <taxon>Bacteroidota</taxon>
        <taxon>Bacteroidia</taxon>
        <taxon>Marinilabiliales</taxon>
        <taxon>Marinilabiliaceae</taxon>
        <taxon>Natronoflexus</taxon>
    </lineage>
</organism>
<gene>
    <name evidence="1" type="ORF">EV194_110119</name>
</gene>
<proteinExistence type="predicted"/>
<evidence type="ECO:0000313" key="1">
    <source>
        <dbReference type="EMBL" id="TCO07116.1"/>
    </source>
</evidence>
<keyword evidence="2" id="KW-1185">Reference proteome</keyword>
<accession>A0A4R2GGL0</accession>
<dbReference type="EMBL" id="SLWK01000010">
    <property type="protein sequence ID" value="TCO07116.1"/>
    <property type="molecule type" value="Genomic_DNA"/>
</dbReference>
<dbReference type="Proteomes" id="UP000295221">
    <property type="component" value="Unassembled WGS sequence"/>
</dbReference>
<comment type="caution">
    <text evidence="1">The sequence shown here is derived from an EMBL/GenBank/DDBJ whole genome shotgun (WGS) entry which is preliminary data.</text>
</comment>
<dbReference type="AlphaFoldDB" id="A0A4R2GGL0"/>
<dbReference type="InterPro" id="IPR036390">
    <property type="entry name" value="WH_DNA-bd_sf"/>
</dbReference>